<feature type="signal peptide" evidence="9">
    <location>
        <begin position="1"/>
        <end position="28"/>
    </location>
</feature>
<protein>
    <submittedName>
        <fullName evidence="12">Fimbria/pilus periplasmic chaperone</fullName>
    </submittedName>
    <submittedName>
        <fullName evidence="13 14">Molecular chaperone</fullName>
    </submittedName>
</protein>
<feature type="domain" description="Pili assembly chaperone C-terminal" evidence="11">
    <location>
        <begin position="177"/>
        <end position="240"/>
    </location>
</feature>
<keyword evidence="5" id="KW-0574">Periplasm</keyword>
<keyword evidence="6 8" id="KW-0143">Chaperone</keyword>
<dbReference type="Proteomes" id="UP000433532">
    <property type="component" value="Unassembled WGS sequence"/>
</dbReference>
<evidence type="ECO:0000259" key="10">
    <source>
        <dbReference type="Pfam" id="PF00345"/>
    </source>
</evidence>
<dbReference type="GO" id="GO:0071555">
    <property type="term" value="P:cell wall organization"/>
    <property type="evidence" value="ECO:0007669"/>
    <property type="project" value="InterPro"/>
</dbReference>
<dbReference type="EMBL" id="NSNE01000017">
    <property type="protein sequence ID" value="RPM09085.1"/>
    <property type="molecule type" value="Genomic_DNA"/>
</dbReference>
<name>A0A077JLU0_PSEAI</name>
<evidence type="ECO:0000256" key="9">
    <source>
        <dbReference type="SAM" id="SignalP"/>
    </source>
</evidence>
<dbReference type="InterPro" id="IPR018046">
    <property type="entry name" value="Pili_assmbl_chaperone_CS"/>
</dbReference>
<evidence type="ECO:0000256" key="8">
    <source>
        <dbReference type="RuleBase" id="RU003918"/>
    </source>
</evidence>
<proteinExistence type="inferred from homology"/>
<dbReference type="PRINTS" id="PR00969">
    <property type="entry name" value="CHAPERONPILI"/>
</dbReference>
<dbReference type="RefSeq" id="WP_003093375.1">
    <property type="nucleotide sequence ID" value="NZ_AP014622.1"/>
</dbReference>
<dbReference type="Gene3D" id="2.60.40.10">
    <property type="entry name" value="Immunoglobulins"/>
    <property type="match status" value="2"/>
</dbReference>
<evidence type="ECO:0000313" key="14">
    <source>
        <dbReference type="EMBL" id="WOS79054.1"/>
    </source>
</evidence>
<evidence type="ECO:0000256" key="6">
    <source>
        <dbReference type="ARBA" id="ARBA00023186"/>
    </source>
</evidence>
<gene>
    <name evidence="14" type="primary">cupB2</name>
    <name evidence="12" type="ORF">GNQ48_25965</name>
    <name evidence="13" type="ORF">IPC1295_24545</name>
    <name evidence="14" type="ORF">L4V69_07895</name>
</gene>
<dbReference type="PANTHER" id="PTHR30251">
    <property type="entry name" value="PILUS ASSEMBLY CHAPERONE"/>
    <property type="match status" value="1"/>
</dbReference>
<evidence type="ECO:0000256" key="3">
    <source>
        <dbReference type="ARBA" id="ARBA00022558"/>
    </source>
</evidence>
<evidence type="ECO:0000313" key="13">
    <source>
        <dbReference type="EMBL" id="RPM09085.1"/>
    </source>
</evidence>
<organism evidence="12 16">
    <name type="scientific">Pseudomonas aeruginosa</name>
    <dbReference type="NCBI Taxonomy" id="287"/>
    <lineage>
        <taxon>Bacteria</taxon>
        <taxon>Pseudomonadati</taxon>
        <taxon>Pseudomonadota</taxon>
        <taxon>Gammaproteobacteria</taxon>
        <taxon>Pseudomonadales</taxon>
        <taxon>Pseudomonadaceae</taxon>
        <taxon>Pseudomonas</taxon>
    </lineage>
</organism>
<sequence length="248" mass="27126">MAPLMHRFHSFVAASAVAIALCAGTAHAGLIAQGTRVVFPASEREVTLRVSNTSGTPVLAQAWIDDGRQDVPPEELQVPFSVTPAVTRVDPNGGAVLRIAYLKAPLPTDRESLFWLNILEVPPRDEDENNALQFSFRSRFKLFFRPSQLKSVDSAAGKLQWKFLESGGAGKKTVVQVNNPTPYYVSFASVELIVDGRVMSVGKGMVAPFSTKEFDWQGNPKNMEAASVRYEVINDYGGRNTLDRALGK</sequence>
<feature type="domain" description="Pili assembly chaperone N-terminal" evidence="10">
    <location>
        <begin position="30"/>
        <end position="149"/>
    </location>
</feature>
<dbReference type="SUPFAM" id="SSF49354">
    <property type="entry name" value="PapD-like"/>
    <property type="match status" value="1"/>
</dbReference>
<dbReference type="EMBL" id="WOAD01000030">
    <property type="protein sequence ID" value="MUI38457.1"/>
    <property type="molecule type" value="Genomic_DNA"/>
</dbReference>
<keyword evidence="4 9" id="KW-0732">Signal</keyword>
<dbReference type="Pfam" id="PF00345">
    <property type="entry name" value="PapD_N"/>
    <property type="match status" value="1"/>
</dbReference>
<dbReference type="InterPro" id="IPR016148">
    <property type="entry name" value="Pili_assmbl_chaperone_C"/>
</dbReference>
<evidence type="ECO:0000256" key="1">
    <source>
        <dbReference type="ARBA" id="ARBA00004418"/>
    </source>
</evidence>
<dbReference type="PROSITE" id="PS00635">
    <property type="entry name" value="PILI_CHAPERONE"/>
    <property type="match status" value="1"/>
</dbReference>
<evidence type="ECO:0000256" key="4">
    <source>
        <dbReference type="ARBA" id="ARBA00022729"/>
    </source>
</evidence>
<evidence type="ECO:0000256" key="2">
    <source>
        <dbReference type="ARBA" id="ARBA00007399"/>
    </source>
</evidence>
<reference evidence="14" key="5">
    <citation type="submission" date="2023-10" db="EMBL/GenBank/DDBJ databases">
        <title>Pathogen: clinical or host-associated sample.</title>
        <authorList>
            <person name="Hergert J."/>
            <person name="Casey R."/>
            <person name="Wagner J."/>
            <person name="Young E.L."/>
            <person name="Oakeson K.F."/>
        </authorList>
    </citation>
    <scope>NUCLEOTIDE SEQUENCE</scope>
    <source>
        <strain evidence="14">2021CK-01020</strain>
    </source>
</reference>
<evidence type="ECO:0000256" key="7">
    <source>
        <dbReference type="ARBA" id="ARBA00023319"/>
    </source>
</evidence>
<dbReference type="InterPro" id="IPR013783">
    <property type="entry name" value="Ig-like_fold"/>
</dbReference>
<dbReference type="InterPro" id="IPR050643">
    <property type="entry name" value="Periplasmic_pilus_chap"/>
</dbReference>
<accession>A0A077JLU0</accession>
<feature type="chain" id="PRO_5015028390" evidence="9">
    <location>
        <begin position="29"/>
        <end position="248"/>
    </location>
</feature>
<comment type="similarity">
    <text evidence="2 8">Belongs to the periplasmic pilus chaperone family.</text>
</comment>
<reference evidence="13 15" key="1">
    <citation type="submission" date="2017-08" db="EMBL/GenBank/DDBJ databases">
        <authorList>
            <person name="Feschi L."/>
            <person name="Jeukens J."/>
            <person name="Emond-Rheault J.-G."/>
            <person name="Kukavica-Ibrulj I."/>
            <person name="Boyle B."/>
            <person name="Levesque R.C."/>
        </authorList>
    </citation>
    <scope>NUCLEOTIDE SEQUENCE [LARGE SCALE GENOMIC DNA]</scope>
    <source>
        <strain evidence="13 15">PA-W36</strain>
    </source>
</reference>
<evidence type="ECO:0000313" key="12">
    <source>
        <dbReference type="EMBL" id="MUI38457.1"/>
    </source>
</evidence>
<evidence type="ECO:0000256" key="5">
    <source>
        <dbReference type="ARBA" id="ARBA00022764"/>
    </source>
</evidence>
<keyword evidence="7" id="KW-0393">Immunoglobulin domain</keyword>
<keyword evidence="3" id="KW-1029">Fimbrium biogenesis</keyword>
<dbReference type="SUPFAM" id="SSF49584">
    <property type="entry name" value="Periplasmic chaperone C-domain"/>
    <property type="match status" value="1"/>
</dbReference>
<dbReference type="InterPro" id="IPR016147">
    <property type="entry name" value="Pili_assmbl_chaperone_N"/>
</dbReference>
<dbReference type="AlphaFoldDB" id="A0A077JLU0"/>
<dbReference type="EMBL" id="CP136986">
    <property type="protein sequence ID" value="WOS79054.1"/>
    <property type="molecule type" value="Genomic_DNA"/>
</dbReference>
<evidence type="ECO:0000313" key="16">
    <source>
        <dbReference type="Proteomes" id="UP000433532"/>
    </source>
</evidence>
<reference evidence="14" key="4">
    <citation type="submission" date="2023-06" db="EMBL/GenBank/DDBJ databases">
        <authorList>
            <consortium name="Clinical and Environmental Microbiology Branch: Whole genome sequencing antimicrobial resistance pathogens in the healthcare setting"/>
        </authorList>
    </citation>
    <scope>NUCLEOTIDE SEQUENCE</scope>
    <source>
        <strain evidence="14">2021CK-01020</strain>
    </source>
</reference>
<reference evidence="13 15" key="2">
    <citation type="submission" date="2019-01" db="EMBL/GenBank/DDBJ databases">
        <title>The Pseudomonas aeruginosa pan-genome provides new insights on its population structure, horizontal gene transfer and pathogenicity.</title>
        <authorList>
            <person name="Freschi L."/>
            <person name="Vincent A.T."/>
            <person name="Jeukens J."/>
            <person name="Emond-Rheault J.-G."/>
            <person name="Kukavica-Ibrulj I."/>
            <person name="Dupont M.-J."/>
            <person name="Charette S.J."/>
            <person name="Boyle B."/>
            <person name="Levesque R.C."/>
        </authorList>
    </citation>
    <scope>NUCLEOTIDE SEQUENCE [LARGE SCALE GENOMIC DNA]</scope>
    <source>
        <strain evidence="13 15">PA-W36</strain>
    </source>
</reference>
<dbReference type="Pfam" id="PF02753">
    <property type="entry name" value="PapD_C"/>
    <property type="match status" value="1"/>
</dbReference>
<dbReference type="InterPro" id="IPR001829">
    <property type="entry name" value="Pili_assmbl_chaperone_bac"/>
</dbReference>
<dbReference type="PANTHER" id="PTHR30251:SF2">
    <property type="entry name" value="FIMBRIAL CHAPERONE YADV-RELATED"/>
    <property type="match status" value="1"/>
</dbReference>
<dbReference type="GO" id="GO:0030288">
    <property type="term" value="C:outer membrane-bounded periplasmic space"/>
    <property type="evidence" value="ECO:0007669"/>
    <property type="project" value="InterPro"/>
</dbReference>
<dbReference type="KEGG" id="paeb:NCGM1900_0875"/>
<dbReference type="InterPro" id="IPR036316">
    <property type="entry name" value="Pili_assmbl_chap_C_dom_sf"/>
</dbReference>
<evidence type="ECO:0000313" key="15">
    <source>
        <dbReference type="Proteomes" id="UP000284767"/>
    </source>
</evidence>
<reference evidence="12 16" key="3">
    <citation type="submission" date="2019-11" db="EMBL/GenBank/DDBJ databases">
        <title>Genomes of ocular Pseudomonas aeruginosa isolates.</title>
        <authorList>
            <person name="Khan M."/>
            <person name="Rice S.A."/>
            <person name="Willcox M.D.P."/>
            <person name="Stapleton F."/>
        </authorList>
    </citation>
    <scope>NUCLEOTIDE SEQUENCE [LARGE SCALE GENOMIC DNA]</scope>
    <source>
        <strain evidence="12 16">PA221</strain>
    </source>
</reference>
<comment type="subcellular location">
    <subcellularLocation>
        <location evidence="1 8">Periplasm</location>
    </subcellularLocation>
</comment>
<dbReference type="Proteomes" id="UP000284767">
    <property type="component" value="Unassembled WGS sequence"/>
</dbReference>
<evidence type="ECO:0000259" key="11">
    <source>
        <dbReference type="Pfam" id="PF02753"/>
    </source>
</evidence>
<dbReference type="Proteomes" id="UP001297540">
    <property type="component" value="Chromosome"/>
</dbReference>
<dbReference type="InterPro" id="IPR008962">
    <property type="entry name" value="PapD-like_sf"/>
</dbReference>